<reference evidence="9" key="2">
    <citation type="submission" date="2025-08" db="UniProtKB">
        <authorList>
            <consortium name="Ensembl"/>
        </authorList>
    </citation>
    <scope>IDENTIFICATION</scope>
    <source>
        <strain evidence="9">breed Abyssinian</strain>
    </source>
</reference>
<evidence type="ECO:0000256" key="2">
    <source>
        <dbReference type="ARBA" id="ARBA00022737"/>
    </source>
</evidence>
<name>A0ABI8AAE2_FELCA</name>
<feature type="compositionally biased region" description="Basic and acidic residues" evidence="7">
    <location>
        <begin position="101"/>
        <end position="126"/>
    </location>
</feature>
<evidence type="ECO:0000256" key="5">
    <source>
        <dbReference type="ARBA" id="ARBA00023242"/>
    </source>
</evidence>
<feature type="domain" description="C2H2-type" evidence="8">
    <location>
        <begin position="742"/>
        <end position="765"/>
    </location>
</feature>
<feature type="region of interest" description="Disordered" evidence="7">
    <location>
        <begin position="391"/>
        <end position="457"/>
    </location>
</feature>
<dbReference type="PROSITE" id="PS50157">
    <property type="entry name" value="ZINC_FINGER_C2H2_2"/>
    <property type="match status" value="12"/>
</dbReference>
<dbReference type="Pfam" id="PF13912">
    <property type="entry name" value="zf-C2H2_6"/>
    <property type="match status" value="2"/>
</dbReference>
<reference evidence="9 10" key="1">
    <citation type="submission" date="2021-02" db="EMBL/GenBank/DDBJ databases">
        <title>Safari Cat Assemblies.</title>
        <authorList>
            <person name="Bredemeyer K.R."/>
            <person name="Murphy W.J."/>
        </authorList>
    </citation>
    <scope>NUCLEOTIDE SEQUENCE [LARGE SCALE GENOMIC DNA]</scope>
</reference>
<dbReference type="SUPFAM" id="SSF57667">
    <property type="entry name" value="beta-beta-alpha zinc fingers"/>
    <property type="match status" value="7"/>
</dbReference>
<evidence type="ECO:0000256" key="6">
    <source>
        <dbReference type="PROSITE-ProRule" id="PRU00042"/>
    </source>
</evidence>
<feature type="domain" description="C2H2-type" evidence="8">
    <location>
        <begin position="684"/>
        <end position="711"/>
    </location>
</feature>
<dbReference type="InterPro" id="IPR050826">
    <property type="entry name" value="Krueppel_C2H2_ZnFinger"/>
</dbReference>
<dbReference type="PRINTS" id="PR01217">
    <property type="entry name" value="PRICHEXTENSN"/>
</dbReference>
<feature type="region of interest" description="Disordered" evidence="7">
    <location>
        <begin position="507"/>
        <end position="553"/>
    </location>
</feature>
<reference evidence="9" key="3">
    <citation type="submission" date="2025-09" db="UniProtKB">
        <authorList>
            <consortium name="Ensembl"/>
        </authorList>
    </citation>
    <scope>IDENTIFICATION</scope>
    <source>
        <strain evidence="9">breed Abyssinian</strain>
    </source>
</reference>
<keyword evidence="10" id="KW-1185">Reference proteome</keyword>
<evidence type="ECO:0000256" key="7">
    <source>
        <dbReference type="SAM" id="MobiDB-lite"/>
    </source>
</evidence>
<feature type="domain" description="C2H2-type" evidence="8">
    <location>
        <begin position="712"/>
        <end position="741"/>
    </location>
</feature>
<dbReference type="InterPro" id="IPR013087">
    <property type="entry name" value="Znf_C2H2_type"/>
</dbReference>
<keyword evidence="3 6" id="KW-0863">Zinc-finger</keyword>
<feature type="compositionally biased region" description="Pro residues" evidence="7">
    <location>
        <begin position="416"/>
        <end position="449"/>
    </location>
</feature>
<evidence type="ECO:0000256" key="4">
    <source>
        <dbReference type="ARBA" id="ARBA00022833"/>
    </source>
</evidence>
<dbReference type="PANTHER" id="PTHR24377">
    <property type="entry name" value="IP01015P-RELATED"/>
    <property type="match status" value="1"/>
</dbReference>
<dbReference type="Ensembl" id="ENSFCTT00005080888.1">
    <property type="protein sequence ID" value="ENSFCTP00005056175.1"/>
    <property type="gene ID" value="ENSFCTG00005028677.1"/>
</dbReference>
<protein>
    <recommendedName>
        <fullName evidence="8">C2H2-type domain-containing protein</fullName>
    </recommendedName>
</protein>
<feature type="region of interest" description="Disordered" evidence="7">
    <location>
        <begin position="1"/>
        <end position="205"/>
    </location>
</feature>
<accession>A0ABI8AAE2</accession>
<feature type="compositionally biased region" description="Polar residues" evidence="7">
    <location>
        <begin position="647"/>
        <end position="656"/>
    </location>
</feature>
<feature type="domain" description="C2H2-type" evidence="8">
    <location>
        <begin position="861"/>
        <end position="888"/>
    </location>
</feature>
<dbReference type="GeneTree" id="ENSGT00390000000546"/>
<feature type="domain" description="C2H2-type" evidence="8">
    <location>
        <begin position="922"/>
        <end position="949"/>
    </location>
</feature>
<dbReference type="SMART" id="SM00355">
    <property type="entry name" value="ZnF_C2H2"/>
    <property type="match status" value="12"/>
</dbReference>
<feature type="domain" description="C2H2-type" evidence="8">
    <location>
        <begin position="292"/>
        <end position="320"/>
    </location>
</feature>
<feature type="domain" description="C2H2-type" evidence="8">
    <location>
        <begin position="561"/>
        <end position="588"/>
    </location>
</feature>
<gene>
    <name evidence="9" type="primary">KHDC4</name>
</gene>
<evidence type="ECO:0000259" key="8">
    <source>
        <dbReference type="PROSITE" id="PS50157"/>
    </source>
</evidence>
<dbReference type="InterPro" id="IPR036236">
    <property type="entry name" value="Znf_C2H2_sf"/>
</dbReference>
<dbReference type="Gene3D" id="3.30.160.60">
    <property type="entry name" value="Classic Zinc Finger"/>
    <property type="match status" value="8"/>
</dbReference>
<feature type="domain" description="C2H2-type" evidence="8">
    <location>
        <begin position="889"/>
        <end position="921"/>
    </location>
</feature>
<feature type="domain" description="C2H2-type" evidence="8">
    <location>
        <begin position="833"/>
        <end position="860"/>
    </location>
</feature>
<dbReference type="Proteomes" id="UP000823872">
    <property type="component" value="Chromosome A3"/>
</dbReference>
<feature type="domain" description="C2H2-type" evidence="8">
    <location>
        <begin position="779"/>
        <end position="808"/>
    </location>
</feature>
<feature type="region of interest" description="Disordered" evidence="7">
    <location>
        <begin position="970"/>
        <end position="1034"/>
    </location>
</feature>
<feature type="domain" description="C2H2-type" evidence="8">
    <location>
        <begin position="589"/>
        <end position="616"/>
    </location>
</feature>
<feature type="compositionally biased region" description="Low complexity" evidence="7">
    <location>
        <begin position="30"/>
        <end position="39"/>
    </location>
</feature>
<evidence type="ECO:0000313" key="10">
    <source>
        <dbReference type="Proteomes" id="UP000823872"/>
    </source>
</evidence>
<evidence type="ECO:0000256" key="1">
    <source>
        <dbReference type="ARBA" id="ARBA00022723"/>
    </source>
</evidence>
<dbReference type="Pfam" id="PF00096">
    <property type="entry name" value="zf-C2H2"/>
    <property type="match status" value="5"/>
</dbReference>
<keyword evidence="1" id="KW-0479">Metal-binding</keyword>
<sequence length="1093" mass="117715">MAQTIFEALEGEQRRSRGRRLFRVAPPPAASSQRPAQGARRPRGGGRRDRNSRGAGGARTGTAAGAEARRGGVGNGTGTAAELGHSGGGWGHRSRTAAGAEARRWGDNRTGRVGRERPGGEHRGRTAGEAWPGPWSWGRPRTGTASTREGLGPAREGFPGGNSRGARAPARPGRARWRVPLPGGTMVRGREGLGGRSSRARSPDHEELGLSADCASFPDIVSKSDLEGIGATCAQGQDFVRTDPKQQTLGMDNQTVLAVQSLLDGQGAVPDPTGQSVSAPPTIQPLDDEDVFLCGKCKKQFNSLPAFMTHKREQCQGNAPPLATVSLATNSIYTPSAAPTAVQQAPPPANRQISTYITVPPSPLIQTLVQGNILVSDDVLMSAMSAFTSLDQPMPQGPPPVQSSLNMHSAPSYLSQPPPPPPPPPPLPPPPPPQPPPPPPQSLGPPGRPNPGGNGVVEVYSATEPLAGSGTVEIQALGMQPYPPLEVPNQCVEAPVYPTPPVYSPGKQGFKPKGPNPAAPMTSATGGTVATFDSPPTLKTRRAKGASGLPEAAGKPKAQKLKCSYCDKSFTKNFDLQQHIRSHTGEKPFQCIACGRAFAQKSNVKKHMQTHKVWPPGRSGGTVSRNSVTVQVMALNPSRQEDEENTGLGQTLSGAPQPQALPTAGEDEGDKLEAKQVVLIDSSYLCQFCPSKFSTYFQLKSHMTQHKNEQVYKCVVKSCAQTFPKLDTFLEHIKSHQEELSYRCHLCGKDFPSLYDLGVHQYSHSLLPQHSPKKDSAIYKCVKCVNKYSTPEALEHHLQTATHNFPCPHCQKVFPCERYLRRHLPTHGSGGRFKCQVCKKFFRREHYLKLHAHIHSGEKPYKCSVCESAFNRKDKLKRHMLIHEPFKKYKCPFSTHTGCSKEFNRPDKLKAHILSHSGMKLHKCALCSKSFSRRAHLAEHQRAHTGNYKFRCAGCAKGFSRHKYLKDHRCRLGPQKDKDLQARRPSRRRAAPRSGSSGGRKVVTPLSDPLGLEELKDTGAGPVPEAAPGKPPFSEPDAVLSIVVGGTVGGEPELVVPGHAESLGSNLALAELQAGTEGPCAMLAVPVYIQASE</sequence>
<keyword evidence="5" id="KW-0539">Nucleus</keyword>
<evidence type="ECO:0000256" key="3">
    <source>
        <dbReference type="ARBA" id="ARBA00022771"/>
    </source>
</evidence>
<keyword evidence="2" id="KW-0677">Repeat</keyword>
<feature type="domain" description="C2H2-type" evidence="8">
    <location>
        <begin position="805"/>
        <end position="827"/>
    </location>
</feature>
<feature type="region of interest" description="Disordered" evidence="7">
    <location>
        <begin position="636"/>
        <end position="668"/>
    </location>
</feature>
<keyword evidence="4" id="KW-0862">Zinc</keyword>
<organism evidence="9 10">
    <name type="scientific">Felis catus</name>
    <name type="common">Cat</name>
    <name type="synonym">Felis silvestris catus</name>
    <dbReference type="NCBI Taxonomy" id="9685"/>
    <lineage>
        <taxon>Eukaryota</taxon>
        <taxon>Metazoa</taxon>
        <taxon>Chordata</taxon>
        <taxon>Craniata</taxon>
        <taxon>Vertebrata</taxon>
        <taxon>Euteleostomi</taxon>
        <taxon>Mammalia</taxon>
        <taxon>Eutheria</taxon>
        <taxon>Laurasiatheria</taxon>
        <taxon>Carnivora</taxon>
        <taxon>Feliformia</taxon>
        <taxon>Felidae</taxon>
        <taxon>Felinae</taxon>
        <taxon>Felis</taxon>
    </lineage>
</organism>
<evidence type="ECO:0000313" key="9">
    <source>
        <dbReference type="Ensembl" id="ENSFCTP00005056175.1"/>
    </source>
</evidence>
<dbReference type="PROSITE" id="PS00028">
    <property type="entry name" value="ZINC_FINGER_C2H2_1"/>
    <property type="match status" value="10"/>
</dbReference>
<proteinExistence type="predicted"/>